<dbReference type="InterPro" id="IPR020476">
    <property type="entry name" value="Nudix_hydrolase"/>
</dbReference>
<reference evidence="5" key="1">
    <citation type="submission" date="2016-09" db="EMBL/GenBank/DDBJ databases">
        <authorList>
            <person name="Gulvik C.A."/>
        </authorList>
    </citation>
    <scope>NUCLEOTIDE SEQUENCE [LARGE SCALE GENOMIC DNA]</scope>
    <source>
        <strain evidence="5">LMG 26306</strain>
    </source>
</reference>
<accession>A0A1E5H0S1</accession>
<dbReference type="STRING" id="903983.BCR23_13725"/>
<evidence type="ECO:0000256" key="1">
    <source>
        <dbReference type="ARBA" id="ARBA00022801"/>
    </source>
</evidence>
<evidence type="ECO:0000313" key="5">
    <source>
        <dbReference type="Proteomes" id="UP000094764"/>
    </source>
</evidence>
<gene>
    <name evidence="4" type="ORF">BCR23_13725</name>
</gene>
<dbReference type="PANTHER" id="PTHR21340">
    <property type="entry name" value="DIADENOSINE 5,5-P1,P4-TETRAPHOSPHATE PYROPHOSPHOHYDROLASE MUTT"/>
    <property type="match status" value="1"/>
</dbReference>
<feature type="domain" description="Nudix hydrolase" evidence="3">
    <location>
        <begin position="17"/>
        <end position="129"/>
    </location>
</feature>
<evidence type="ECO:0000313" key="4">
    <source>
        <dbReference type="EMBL" id="OEG18619.1"/>
    </source>
</evidence>
<dbReference type="GO" id="GO:0004081">
    <property type="term" value="F:bis(5'-nucleosyl)-tetraphosphatase (asymmetrical) activity"/>
    <property type="evidence" value="ECO:0007669"/>
    <property type="project" value="TreeGrafter"/>
</dbReference>
<dbReference type="PRINTS" id="PR00502">
    <property type="entry name" value="NUDIXFAMILY"/>
</dbReference>
<dbReference type="OrthoDB" id="9816040at2"/>
<dbReference type="GO" id="GO:0006754">
    <property type="term" value="P:ATP biosynthetic process"/>
    <property type="evidence" value="ECO:0007669"/>
    <property type="project" value="TreeGrafter"/>
</dbReference>
<evidence type="ECO:0000256" key="2">
    <source>
        <dbReference type="RuleBase" id="RU003476"/>
    </source>
</evidence>
<dbReference type="InterPro" id="IPR051325">
    <property type="entry name" value="Nudix_hydrolase_domain"/>
</dbReference>
<dbReference type="Gene3D" id="3.90.79.10">
    <property type="entry name" value="Nucleoside Triphosphate Pyrophosphohydrolase"/>
    <property type="match status" value="1"/>
</dbReference>
<dbReference type="CDD" id="cd04684">
    <property type="entry name" value="NUDIX_Hydrolase"/>
    <property type="match status" value="1"/>
</dbReference>
<dbReference type="EMBL" id="MIKB01000003">
    <property type="protein sequence ID" value="OEG18619.1"/>
    <property type="molecule type" value="Genomic_DNA"/>
</dbReference>
<evidence type="ECO:0000259" key="3">
    <source>
        <dbReference type="Pfam" id="PF00293"/>
    </source>
</evidence>
<keyword evidence="1 2" id="KW-0378">Hydrolase</keyword>
<organism evidence="4 5">
    <name type="scientific">Enterococcus quebecensis</name>
    <dbReference type="NCBI Taxonomy" id="903983"/>
    <lineage>
        <taxon>Bacteria</taxon>
        <taxon>Bacillati</taxon>
        <taxon>Bacillota</taxon>
        <taxon>Bacilli</taxon>
        <taxon>Lactobacillales</taxon>
        <taxon>Enterococcaceae</taxon>
        <taxon>Enterococcus</taxon>
    </lineage>
</organism>
<sequence>MSTPSFGEKSEMLVYKKRLGAYIIVSRSQGAEMVLVQAPNGAYFLPGGEIEHGETKEEAIHREMVEELGVEVTIGEYLGQADEYFHSRHRNTDYYNPGYFFVADDWRQICEPLEKTNTIRWVSVNEGIDLLKRGSHKWAVEKWTSQK</sequence>
<keyword evidence="5" id="KW-1185">Reference proteome</keyword>
<comment type="caution">
    <text evidence="4">The sequence shown here is derived from an EMBL/GenBank/DDBJ whole genome shotgun (WGS) entry which is preliminary data.</text>
</comment>
<dbReference type="AlphaFoldDB" id="A0A1E5H0S1"/>
<dbReference type="InterPro" id="IPR020084">
    <property type="entry name" value="NUDIX_hydrolase_CS"/>
</dbReference>
<dbReference type="PATRIC" id="fig|903983.4.peg.836"/>
<dbReference type="Pfam" id="PF00293">
    <property type="entry name" value="NUDIX"/>
    <property type="match status" value="1"/>
</dbReference>
<dbReference type="InterPro" id="IPR015797">
    <property type="entry name" value="NUDIX_hydrolase-like_dom_sf"/>
</dbReference>
<dbReference type="GO" id="GO:0006167">
    <property type="term" value="P:AMP biosynthetic process"/>
    <property type="evidence" value="ECO:0007669"/>
    <property type="project" value="TreeGrafter"/>
</dbReference>
<proteinExistence type="inferred from homology"/>
<protein>
    <submittedName>
        <fullName evidence="4">NUDIX hydrolase</fullName>
    </submittedName>
</protein>
<comment type="similarity">
    <text evidence="2">Belongs to the Nudix hydrolase family.</text>
</comment>
<dbReference type="InterPro" id="IPR000086">
    <property type="entry name" value="NUDIX_hydrolase_dom"/>
</dbReference>
<dbReference type="SUPFAM" id="SSF55811">
    <property type="entry name" value="Nudix"/>
    <property type="match status" value="1"/>
</dbReference>
<dbReference type="PANTHER" id="PTHR21340:SF0">
    <property type="entry name" value="BIS(5'-NUCLEOSYL)-TETRAPHOSPHATASE [ASYMMETRICAL]"/>
    <property type="match status" value="1"/>
</dbReference>
<name>A0A1E5H0S1_9ENTE</name>
<dbReference type="PROSITE" id="PS00893">
    <property type="entry name" value="NUDIX_BOX"/>
    <property type="match status" value="1"/>
</dbReference>
<dbReference type="RefSeq" id="WP_069634165.1">
    <property type="nucleotide sequence ID" value="NZ_JXKZ01000014.1"/>
</dbReference>
<dbReference type="Proteomes" id="UP000094764">
    <property type="component" value="Unassembled WGS sequence"/>
</dbReference>